<dbReference type="InParanoid" id="A0A0H2RN09"/>
<organism evidence="2 3">
    <name type="scientific">Schizopora paradoxa</name>
    <dbReference type="NCBI Taxonomy" id="27342"/>
    <lineage>
        <taxon>Eukaryota</taxon>
        <taxon>Fungi</taxon>
        <taxon>Dikarya</taxon>
        <taxon>Basidiomycota</taxon>
        <taxon>Agaricomycotina</taxon>
        <taxon>Agaricomycetes</taxon>
        <taxon>Hymenochaetales</taxon>
        <taxon>Schizoporaceae</taxon>
        <taxon>Schizopora</taxon>
    </lineage>
</organism>
<feature type="compositionally biased region" description="Polar residues" evidence="1">
    <location>
        <begin position="17"/>
        <end position="28"/>
    </location>
</feature>
<gene>
    <name evidence="2" type="ORF">SCHPADRAFT_940521</name>
</gene>
<feature type="compositionally biased region" description="Basic residues" evidence="1">
    <location>
        <begin position="232"/>
        <end position="247"/>
    </location>
</feature>
<accession>A0A0H2RN09</accession>
<proteinExistence type="predicted"/>
<dbReference type="Proteomes" id="UP000053477">
    <property type="component" value="Unassembled WGS sequence"/>
</dbReference>
<dbReference type="OrthoDB" id="2507743at2759"/>
<keyword evidence="3" id="KW-1185">Reference proteome</keyword>
<feature type="compositionally biased region" description="Low complexity" evidence="1">
    <location>
        <begin position="344"/>
        <end position="358"/>
    </location>
</feature>
<sequence length="438" mass="47957">MPFSFSFRFAVPGLSNPFATQSVFTSNHGPRARPEPKPEPVDGDNSWVVPAPAYPHHHLSPTPSSSRRRRESPSPAPISRKRGWVPSTSEPSQATIMNTSTSGFLDTPSKYREFVETEDSSDEVVVDLPPAKRRKGITGQVESVLSTAVSAALIGAAVGLTVYRMWRDRGKESPGLAAIEQTPPPPYQEEWVDARIRPRPSESSPISPISPSYQSPRVQKARSTGTPARRPIAQRHRRTQTRARIPRSGRDATLNSTPPPPEFDFSNLGDDVDTEPKDEMDWIGDKLARLIEEGKRALGTEIVVKSDAQEDEVDDGSGNWVEENEGPSSHKRSRTIGTSRSNVPSPSSHKFDFSSSPSVPISRHGKGRSDGYSDSQGISSSLPVTSMHSRGGSDFSPASFSSRNWETEDDCQSASVREAMERARASYRQKRGLGLDLG</sequence>
<dbReference type="STRING" id="27342.A0A0H2RN09"/>
<feature type="compositionally biased region" description="Polar residues" evidence="1">
    <location>
        <begin position="372"/>
        <end position="388"/>
    </location>
</feature>
<dbReference type="EMBL" id="KQ085962">
    <property type="protein sequence ID" value="KLO13274.1"/>
    <property type="molecule type" value="Genomic_DNA"/>
</dbReference>
<evidence type="ECO:0000313" key="3">
    <source>
        <dbReference type="Proteomes" id="UP000053477"/>
    </source>
</evidence>
<evidence type="ECO:0000256" key="1">
    <source>
        <dbReference type="SAM" id="MobiDB-lite"/>
    </source>
</evidence>
<name>A0A0H2RN09_9AGAM</name>
<feature type="region of interest" description="Disordered" evidence="1">
    <location>
        <begin position="307"/>
        <end position="438"/>
    </location>
</feature>
<feature type="compositionally biased region" description="Low complexity" evidence="1">
    <location>
        <begin position="201"/>
        <end position="217"/>
    </location>
</feature>
<dbReference type="AlphaFoldDB" id="A0A0H2RN09"/>
<feature type="region of interest" description="Disordered" evidence="1">
    <location>
        <begin position="17"/>
        <end position="103"/>
    </location>
</feature>
<feature type="compositionally biased region" description="Polar residues" evidence="1">
    <location>
        <begin position="86"/>
        <end position="103"/>
    </location>
</feature>
<reference evidence="2 3" key="1">
    <citation type="submission" date="2015-04" db="EMBL/GenBank/DDBJ databases">
        <title>Complete genome sequence of Schizopora paradoxa KUC8140, a cosmopolitan wood degrader in East Asia.</title>
        <authorList>
            <consortium name="DOE Joint Genome Institute"/>
            <person name="Min B."/>
            <person name="Park H."/>
            <person name="Jang Y."/>
            <person name="Kim J.-J."/>
            <person name="Kim K.H."/>
            <person name="Pangilinan J."/>
            <person name="Lipzen A."/>
            <person name="Riley R."/>
            <person name="Grigoriev I.V."/>
            <person name="Spatafora J.W."/>
            <person name="Choi I.-G."/>
        </authorList>
    </citation>
    <scope>NUCLEOTIDE SEQUENCE [LARGE SCALE GENOMIC DNA]</scope>
    <source>
        <strain evidence="2 3">KUC8140</strain>
    </source>
</reference>
<feature type="region of interest" description="Disordered" evidence="1">
    <location>
        <begin position="198"/>
        <end position="278"/>
    </location>
</feature>
<protein>
    <submittedName>
        <fullName evidence="2">Uncharacterized protein</fullName>
    </submittedName>
</protein>
<evidence type="ECO:0000313" key="2">
    <source>
        <dbReference type="EMBL" id="KLO13274.1"/>
    </source>
</evidence>